<evidence type="ECO:0000256" key="6">
    <source>
        <dbReference type="SAM" id="Phobius"/>
    </source>
</evidence>
<accession>A0A1J1DQ73</accession>
<dbReference type="KEGG" id="dtr:RSDT_0479"/>
<keyword evidence="8" id="KW-1185">Reference proteome</keyword>
<feature type="transmembrane region" description="Helical" evidence="6">
    <location>
        <begin position="226"/>
        <end position="252"/>
    </location>
</feature>
<dbReference type="RefSeq" id="WP_096399518.1">
    <property type="nucleotide sequence ID" value="NZ_AP017368.1"/>
</dbReference>
<evidence type="ECO:0000256" key="5">
    <source>
        <dbReference type="ARBA" id="ARBA00023136"/>
    </source>
</evidence>
<feature type="transmembrane region" description="Helical" evidence="6">
    <location>
        <begin position="326"/>
        <end position="359"/>
    </location>
</feature>
<evidence type="ECO:0000256" key="1">
    <source>
        <dbReference type="ARBA" id="ARBA00004141"/>
    </source>
</evidence>
<proteinExistence type="inferred from homology"/>
<evidence type="ECO:0008006" key="9">
    <source>
        <dbReference type="Google" id="ProtNLM"/>
    </source>
</evidence>
<dbReference type="AlphaFoldDB" id="A0A1J1DQ73"/>
<evidence type="ECO:0000256" key="4">
    <source>
        <dbReference type="ARBA" id="ARBA00022989"/>
    </source>
</evidence>
<dbReference type="InterPro" id="IPR002549">
    <property type="entry name" value="AI-2E-like"/>
</dbReference>
<dbReference type="OrthoDB" id="9773730at2"/>
<keyword evidence="3 6" id="KW-0812">Transmembrane</keyword>
<reference evidence="7 8" key="1">
    <citation type="journal article" date="2017" name="ISME J.">
        <title>Genome of 'Ca. Desulfovibrio trichonymphae', an H2-oxidizing bacterium in a tripartite symbiotic system within a protist cell in the termite gut.</title>
        <authorList>
            <person name="Kuwahara H."/>
            <person name="Yuki M."/>
            <person name="Izawa K."/>
            <person name="Ohkuma M."/>
            <person name="Hongoh Y."/>
        </authorList>
    </citation>
    <scope>NUCLEOTIDE SEQUENCE [LARGE SCALE GENOMIC DNA]</scope>
    <source>
        <strain evidence="7 8">Rs-N31</strain>
    </source>
</reference>
<feature type="transmembrane region" description="Helical" evidence="6">
    <location>
        <begin position="258"/>
        <end position="280"/>
    </location>
</feature>
<dbReference type="PANTHER" id="PTHR21716:SF4">
    <property type="entry name" value="TRANSMEMBRANE PROTEIN 245"/>
    <property type="match status" value="1"/>
</dbReference>
<feature type="transmembrane region" description="Helical" evidence="6">
    <location>
        <begin position="20"/>
        <end position="42"/>
    </location>
</feature>
<dbReference type="Proteomes" id="UP000242645">
    <property type="component" value="Chromosome"/>
</dbReference>
<feature type="transmembrane region" description="Helical" evidence="6">
    <location>
        <begin position="77"/>
        <end position="99"/>
    </location>
</feature>
<evidence type="ECO:0000256" key="3">
    <source>
        <dbReference type="ARBA" id="ARBA00022692"/>
    </source>
</evidence>
<dbReference type="PANTHER" id="PTHR21716">
    <property type="entry name" value="TRANSMEMBRANE PROTEIN"/>
    <property type="match status" value="1"/>
</dbReference>
<keyword evidence="5 6" id="KW-0472">Membrane</keyword>
<evidence type="ECO:0000313" key="7">
    <source>
        <dbReference type="EMBL" id="BAV91991.1"/>
    </source>
</evidence>
<comment type="similarity">
    <text evidence="2">Belongs to the autoinducer-2 exporter (AI-2E) (TC 2.A.86) family.</text>
</comment>
<sequence>MTTLLPRFFYLTAALAWYLLLWRHPIAIFLAGCFACLTQPLYRRLRHNMRVRRKCRQHTAVQRKLRLPRFLSDHAPIYVYTVALLAAVFTPLATLILLVSPQAGAGLARLRELKANNFQLPAEWVNQLQQVRTYLGEYPRLEKMVYDFFRNLDTLLSDTVSLLFSRGFDVLDVLGGTMDVLWSLFLFFTLTVLFTVYSRRIRKITGRIFHWPQALLRRFTAAIHRALRAVMLGIALVAMIQGLLCGIAFAAAGFKQPAFWGMLTTFTAPLPVVGTAIVWLPLSLSLWFTGKTVAAVGLALWGALAVATVDNLLRPLFLRQGIHAPFFVLITAILCGLTGFGPVGLIVGPVLLAFAIQAVEEGNRFYRQRD</sequence>
<dbReference type="EMBL" id="AP017368">
    <property type="protein sequence ID" value="BAV91991.1"/>
    <property type="molecule type" value="Genomic_DNA"/>
</dbReference>
<dbReference type="Pfam" id="PF01594">
    <property type="entry name" value="AI-2E_transport"/>
    <property type="match status" value="1"/>
</dbReference>
<protein>
    <recommendedName>
        <fullName evidence="9">AI-2E family transporter</fullName>
    </recommendedName>
</protein>
<gene>
    <name evidence="7" type="ORF">RSDT_0479</name>
</gene>
<evidence type="ECO:0000256" key="2">
    <source>
        <dbReference type="ARBA" id="ARBA00009773"/>
    </source>
</evidence>
<keyword evidence="4 6" id="KW-1133">Transmembrane helix</keyword>
<comment type="subcellular location">
    <subcellularLocation>
        <location evidence="1">Membrane</location>
        <topology evidence="1">Multi-pass membrane protein</topology>
    </subcellularLocation>
</comment>
<dbReference type="GO" id="GO:0016020">
    <property type="term" value="C:membrane"/>
    <property type="evidence" value="ECO:0007669"/>
    <property type="project" value="UniProtKB-SubCell"/>
</dbReference>
<organism evidence="7 8">
    <name type="scientific">Candidatus Desulfovibrio trichonymphae</name>
    <dbReference type="NCBI Taxonomy" id="1725232"/>
    <lineage>
        <taxon>Bacteria</taxon>
        <taxon>Pseudomonadati</taxon>
        <taxon>Thermodesulfobacteriota</taxon>
        <taxon>Desulfovibrionia</taxon>
        <taxon>Desulfovibrionales</taxon>
        <taxon>Desulfovibrionaceae</taxon>
        <taxon>Desulfovibrio</taxon>
    </lineage>
</organism>
<evidence type="ECO:0000313" key="8">
    <source>
        <dbReference type="Proteomes" id="UP000242645"/>
    </source>
</evidence>
<feature type="transmembrane region" description="Helical" evidence="6">
    <location>
        <begin position="180"/>
        <end position="197"/>
    </location>
</feature>
<name>A0A1J1DQ73_9BACT</name>
<feature type="transmembrane region" description="Helical" evidence="6">
    <location>
        <begin position="292"/>
        <end position="314"/>
    </location>
</feature>